<protein>
    <recommendedName>
        <fullName evidence="1">Dynein heavy chain coiled coil stalk domain-containing protein</fullName>
    </recommendedName>
</protein>
<comment type="caution">
    <text evidence="2">The sequence shown here is derived from an EMBL/GenBank/DDBJ whole genome shotgun (WGS) entry which is preliminary data.</text>
</comment>
<name>A0A8S3CA41_9BILA</name>
<evidence type="ECO:0000313" key="3">
    <source>
        <dbReference type="Proteomes" id="UP000681720"/>
    </source>
</evidence>
<reference evidence="2" key="1">
    <citation type="submission" date="2021-02" db="EMBL/GenBank/DDBJ databases">
        <authorList>
            <person name="Nowell W R."/>
        </authorList>
    </citation>
    <scope>NUCLEOTIDE SEQUENCE</scope>
</reference>
<dbReference type="Pfam" id="PF12777">
    <property type="entry name" value="MT"/>
    <property type="match status" value="1"/>
</dbReference>
<feature type="non-terminal residue" evidence="2">
    <location>
        <position position="68"/>
    </location>
</feature>
<dbReference type="GO" id="GO:0007018">
    <property type="term" value="P:microtubule-based movement"/>
    <property type="evidence" value="ECO:0007669"/>
    <property type="project" value="InterPro"/>
</dbReference>
<dbReference type="PANTHER" id="PTHR45703">
    <property type="entry name" value="DYNEIN HEAVY CHAIN"/>
    <property type="match status" value="1"/>
</dbReference>
<evidence type="ECO:0000259" key="1">
    <source>
        <dbReference type="Pfam" id="PF12777"/>
    </source>
</evidence>
<evidence type="ECO:0000313" key="2">
    <source>
        <dbReference type="EMBL" id="CAF4888177.1"/>
    </source>
</evidence>
<feature type="domain" description="Dynein heavy chain coiled coil stalk" evidence="1">
    <location>
        <begin position="9"/>
        <end position="62"/>
    </location>
</feature>
<dbReference type="AlphaFoldDB" id="A0A8S3CA41"/>
<organism evidence="2 3">
    <name type="scientific">Rotaria magnacalcarata</name>
    <dbReference type="NCBI Taxonomy" id="392030"/>
    <lineage>
        <taxon>Eukaryota</taxon>
        <taxon>Metazoa</taxon>
        <taxon>Spiralia</taxon>
        <taxon>Gnathifera</taxon>
        <taxon>Rotifera</taxon>
        <taxon>Eurotatoria</taxon>
        <taxon>Bdelloidea</taxon>
        <taxon>Philodinida</taxon>
        <taxon>Philodinidae</taxon>
        <taxon>Rotaria</taxon>
    </lineage>
</organism>
<gene>
    <name evidence="2" type="ORF">GIL414_LOCUS51198</name>
</gene>
<proteinExistence type="predicted"/>
<dbReference type="InterPro" id="IPR024743">
    <property type="entry name" value="Dynein_HC_stalk"/>
</dbReference>
<dbReference type="InterPro" id="IPR026983">
    <property type="entry name" value="DHC"/>
</dbReference>
<dbReference type="GO" id="GO:0030286">
    <property type="term" value="C:dynein complex"/>
    <property type="evidence" value="ECO:0007669"/>
    <property type="project" value="InterPro"/>
</dbReference>
<dbReference type="Proteomes" id="UP000681720">
    <property type="component" value="Unassembled WGS sequence"/>
</dbReference>
<dbReference type="Gene3D" id="1.20.920.60">
    <property type="match status" value="1"/>
</dbReference>
<dbReference type="PANTHER" id="PTHR45703:SF36">
    <property type="entry name" value="DYNEIN HEAVY CHAIN, CYTOPLASMIC"/>
    <property type="match status" value="1"/>
</dbReference>
<accession>A0A8S3CA41</accession>
<dbReference type="GO" id="GO:0045505">
    <property type="term" value="F:dynein intermediate chain binding"/>
    <property type="evidence" value="ECO:0007669"/>
    <property type="project" value="InterPro"/>
</dbReference>
<dbReference type="EMBL" id="CAJOBJ010172480">
    <property type="protein sequence ID" value="CAF4888177.1"/>
    <property type="molecule type" value="Genomic_DNA"/>
</dbReference>
<dbReference type="GO" id="GO:0051959">
    <property type="term" value="F:dynein light intermediate chain binding"/>
    <property type="evidence" value="ECO:0007669"/>
    <property type="project" value="InterPro"/>
</dbReference>
<sequence length="68" mass="7956">MSIALDRLRQDVQADVDKASPQYENALRALKMLNKADYDEIRTFRQPPQPVLAVMNTICIMFQRKPEY</sequence>